<dbReference type="Proteomes" id="UP001652264">
    <property type="component" value="Unassembled WGS sequence"/>
</dbReference>
<evidence type="ECO:0000313" key="2">
    <source>
        <dbReference type="Proteomes" id="UP001652264"/>
    </source>
</evidence>
<protein>
    <submittedName>
        <fullName evidence="1">Uncharacterized protein</fullName>
    </submittedName>
</protein>
<comment type="caution">
    <text evidence="1">The sequence shown here is derived from an EMBL/GenBank/DDBJ whole genome shotgun (WGS) entry which is preliminary data.</text>
</comment>
<dbReference type="GeneID" id="95324237"/>
<dbReference type="EMBL" id="JANVAD010000001">
    <property type="protein sequence ID" value="MCS6521319.1"/>
    <property type="molecule type" value="Genomic_DNA"/>
</dbReference>
<gene>
    <name evidence="1" type="ORF">NYQ28_01920</name>
</gene>
<accession>A0ABT2HDI5</accession>
<dbReference type="RefSeq" id="WP_141861685.1">
    <property type="nucleotide sequence ID" value="NZ_BMNV01000004.1"/>
</dbReference>
<proteinExistence type="predicted"/>
<evidence type="ECO:0000313" key="1">
    <source>
        <dbReference type="EMBL" id="MCS6521319.1"/>
    </source>
</evidence>
<name>A0ABT2HDI5_9MICO</name>
<organism evidence="1 2">
    <name type="scientific">Curtobacterium citreum</name>
    <dbReference type="NCBI Taxonomy" id="2036"/>
    <lineage>
        <taxon>Bacteria</taxon>
        <taxon>Bacillati</taxon>
        <taxon>Actinomycetota</taxon>
        <taxon>Actinomycetes</taxon>
        <taxon>Micrococcales</taxon>
        <taxon>Microbacteriaceae</taxon>
        <taxon>Curtobacterium</taxon>
    </lineage>
</organism>
<sequence>MANGDLRAEQVDPRDVQVEVDDPVYRVYFTDEGGASDEYRLTGATDVREVLRWGTANAAGRSFQLFVETDGAGGRRLDLLATVS</sequence>
<reference evidence="1 2" key="1">
    <citation type="submission" date="2022-08" db="EMBL/GenBank/DDBJ databases">
        <title>Taxonomy of Curtobacterium flaccumfaciens.</title>
        <authorList>
            <person name="Osdaghi E."/>
            <person name="Taghavi S.M."/>
            <person name="Hamidizade M."/>
            <person name="Abachi H."/>
            <person name="Fazliarab A."/>
            <person name="Baeyen S."/>
            <person name="Portier P."/>
            <person name="Van Vaerenbergh J."/>
            <person name="Jacques M.-A."/>
        </authorList>
    </citation>
    <scope>NUCLEOTIDE SEQUENCE [LARGE SCALE GENOMIC DNA]</scope>
    <source>
        <strain evidence="1 2">LMG8786T</strain>
    </source>
</reference>
<keyword evidence="2" id="KW-1185">Reference proteome</keyword>